<dbReference type="AlphaFoldDB" id="A0A834RDE5"/>
<organism evidence="5">
    <name type="scientific">Sarcoptes scabiei</name>
    <name type="common">Itch mite</name>
    <name type="synonym">Acarus scabiei</name>
    <dbReference type="NCBI Taxonomy" id="52283"/>
    <lineage>
        <taxon>Eukaryota</taxon>
        <taxon>Metazoa</taxon>
        <taxon>Ecdysozoa</taxon>
        <taxon>Arthropoda</taxon>
        <taxon>Chelicerata</taxon>
        <taxon>Arachnida</taxon>
        <taxon>Acari</taxon>
        <taxon>Acariformes</taxon>
        <taxon>Sarcoptiformes</taxon>
        <taxon>Astigmata</taxon>
        <taxon>Psoroptidia</taxon>
        <taxon>Sarcoptoidea</taxon>
        <taxon>Sarcoptidae</taxon>
        <taxon>Sarcoptinae</taxon>
        <taxon>Sarcoptes</taxon>
    </lineage>
</organism>
<dbReference type="GO" id="GO:0005634">
    <property type="term" value="C:nucleus"/>
    <property type="evidence" value="ECO:0007669"/>
    <property type="project" value="InterPro"/>
</dbReference>
<dbReference type="EnsemblMetazoa" id="SSS_4803s_mrna">
    <property type="protein sequence ID" value="KAF7495204.1"/>
    <property type="gene ID" value="SSS_4803"/>
</dbReference>
<feature type="compositionally biased region" description="Low complexity" evidence="3">
    <location>
        <begin position="116"/>
        <end position="140"/>
    </location>
</feature>
<feature type="compositionally biased region" description="Low complexity" evidence="3">
    <location>
        <begin position="211"/>
        <end position="222"/>
    </location>
</feature>
<feature type="region of interest" description="Disordered" evidence="3">
    <location>
        <begin position="18"/>
        <end position="63"/>
    </location>
</feature>
<keyword evidence="7" id="KW-1185">Reference proteome</keyword>
<feature type="region of interest" description="Disordered" evidence="3">
    <location>
        <begin position="157"/>
        <end position="228"/>
    </location>
</feature>
<reference evidence="7" key="1">
    <citation type="journal article" date="2020" name="PLoS Negl. Trop. Dis.">
        <title>High-quality nuclear genome for Sarcoptes scabiei-A critical resource for a neglected parasite.</title>
        <authorList>
            <person name="Korhonen P.K."/>
            <person name="Gasser R.B."/>
            <person name="Ma G."/>
            <person name="Wang T."/>
            <person name="Stroehlein A.J."/>
            <person name="Young N.D."/>
            <person name="Ang C.S."/>
            <person name="Fernando D.D."/>
            <person name="Lu H.C."/>
            <person name="Taylor S."/>
            <person name="Reynolds S.L."/>
            <person name="Mofiz E."/>
            <person name="Najaraj S.H."/>
            <person name="Gowda H."/>
            <person name="Madugundu A."/>
            <person name="Renuse S."/>
            <person name="Holt D."/>
            <person name="Pandey A."/>
            <person name="Papenfuss A.T."/>
            <person name="Fischer K."/>
        </authorList>
    </citation>
    <scope>NUCLEOTIDE SEQUENCE [LARGE SCALE GENOMIC DNA]</scope>
</reference>
<reference evidence="6" key="3">
    <citation type="submission" date="2022-06" db="UniProtKB">
        <authorList>
            <consortium name="EnsemblMetazoa"/>
        </authorList>
    </citation>
    <scope>IDENTIFICATION</scope>
</reference>
<protein>
    <recommendedName>
        <fullName evidence="4">Cyclin-dependent kinase inhibitor domain-containing protein</fullName>
    </recommendedName>
</protein>
<dbReference type="InterPro" id="IPR003175">
    <property type="entry name" value="CDI_dom"/>
</dbReference>
<evidence type="ECO:0000256" key="2">
    <source>
        <dbReference type="ARBA" id="ARBA00023013"/>
    </source>
</evidence>
<dbReference type="InterPro" id="IPR044898">
    <property type="entry name" value="CDI_dom_sf"/>
</dbReference>
<evidence type="ECO:0000313" key="7">
    <source>
        <dbReference type="Proteomes" id="UP000070412"/>
    </source>
</evidence>
<evidence type="ECO:0000256" key="3">
    <source>
        <dbReference type="SAM" id="MobiDB-lite"/>
    </source>
</evidence>
<keyword evidence="2" id="KW-0649">Protein kinase inhibitor</keyword>
<evidence type="ECO:0000313" key="5">
    <source>
        <dbReference type="EMBL" id="KAF7495204.1"/>
    </source>
</evidence>
<dbReference type="EMBL" id="WVUK01000050">
    <property type="protein sequence ID" value="KAF7495204.1"/>
    <property type="molecule type" value="Genomic_DNA"/>
</dbReference>
<evidence type="ECO:0000259" key="4">
    <source>
        <dbReference type="Pfam" id="PF02234"/>
    </source>
</evidence>
<feature type="domain" description="Cyclin-dependent kinase inhibitor" evidence="4">
    <location>
        <begin position="79"/>
        <end position="105"/>
    </location>
</feature>
<dbReference type="Gene3D" id="4.10.365.10">
    <property type="entry name" value="p27"/>
    <property type="match status" value="1"/>
</dbReference>
<gene>
    <name evidence="5" type="ORF">SSS_4803</name>
</gene>
<dbReference type="Pfam" id="PF02234">
    <property type="entry name" value="CDI"/>
    <property type="match status" value="1"/>
</dbReference>
<name>A0A834RDE5_SARSC</name>
<dbReference type="GO" id="GO:0051726">
    <property type="term" value="P:regulation of cell cycle"/>
    <property type="evidence" value="ECO:0007669"/>
    <property type="project" value="InterPro"/>
</dbReference>
<reference evidence="5" key="2">
    <citation type="submission" date="2020-01" db="EMBL/GenBank/DDBJ databases">
        <authorList>
            <person name="Korhonen P.K.K."/>
            <person name="Guangxu M.G."/>
            <person name="Wang T.W."/>
            <person name="Stroehlein A.J.S."/>
            <person name="Young N.D."/>
            <person name="Ang C.-S.A."/>
            <person name="Fernando D.W.F."/>
            <person name="Lu H.L."/>
            <person name="Taylor S.T."/>
            <person name="Ehtesham M.E.M."/>
            <person name="Najaraj S.H.N."/>
            <person name="Harsha G.H.G."/>
            <person name="Madugundu A.M."/>
            <person name="Renuse S.R."/>
            <person name="Holt D.H."/>
            <person name="Pandey A.P."/>
            <person name="Papenfuss A.P."/>
            <person name="Gasser R.B.G."/>
            <person name="Fischer K.F."/>
        </authorList>
    </citation>
    <scope>NUCLEOTIDE SEQUENCE</scope>
    <source>
        <strain evidence="5">SSS_KF_BRIS2020</strain>
    </source>
</reference>
<feature type="compositionally biased region" description="Basic and acidic residues" evidence="3">
    <location>
        <begin position="176"/>
        <end position="195"/>
    </location>
</feature>
<feature type="compositionally biased region" description="Polar residues" evidence="3">
    <location>
        <begin position="24"/>
        <end position="52"/>
    </location>
</feature>
<dbReference type="Proteomes" id="UP000070412">
    <property type="component" value="Unassembled WGS sequence"/>
</dbReference>
<feature type="region of interest" description="Disordered" evidence="3">
    <location>
        <begin position="111"/>
        <end position="142"/>
    </location>
</feature>
<proteinExistence type="inferred from homology"/>
<dbReference type="GO" id="GO:0004861">
    <property type="term" value="F:cyclin-dependent protein serine/threonine kinase inhibitor activity"/>
    <property type="evidence" value="ECO:0007669"/>
    <property type="project" value="InterPro"/>
</dbReference>
<evidence type="ECO:0000256" key="1">
    <source>
        <dbReference type="ARBA" id="ARBA00006726"/>
    </source>
</evidence>
<sequence length="228" mass="25089">MIIFDRFHRSLVMSFDRNKDNNVHSDQSANQPERTSSPDIPSSIQSGQSGVRESTVEHLPTSSSACEISGIHLQLPVPSQEYNFDFERGVPLPDNPEARYIWQSVVSSHSAKESSEQSIHSSVSLSMDPCSSSTSTTATSRQASLTEFLSIRANTKKYEAAKRSRSSSNSSSEEESIIKRARTETEDTKRTDRQVKASQKTIITSSPPPRTSSSGSSDSNESVVIKQE</sequence>
<evidence type="ECO:0000313" key="6">
    <source>
        <dbReference type="EnsemblMetazoa" id="KAF7495204.1"/>
    </source>
</evidence>
<accession>A0A834RDE5</accession>
<comment type="similarity">
    <text evidence="1">Belongs to the CDI family.</text>
</comment>